<organism evidence="1 2">
    <name type="scientific">Mya arenaria</name>
    <name type="common">Soft-shell clam</name>
    <dbReference type="NCBI Taxonomy" id="6604"/>
    <lineage>
        <taxon>Eukaryota</taxon>
        <taxon>Metazoa</taxon>
        <taxon>Spiralia</taxon>
        <taxon>Lophotrochozoa</taxon>
        <taxon>Mollusca</taxon>
        <taxon>Bivalvia</taxon>
        <taxon>Autobranchia</taxon>
        <taxon>Heteroconchia</taxon>
        <taxon>Euheterodonta</taxon>
        <taxon>Imparidentia</taxon>
        <taxon>Neoheterodontei</taxon>
        <taxon>Myida</taxon>
        <taxon>Myoidea</taxon>
        <taxon>Myidae</taxon>
        <taxon>Mya</taxon>
    </lineage>
</organism>
<proteinExistence type="predicted"/>
<protein>
    <submittedName>
        <fullName evidence="1">Uncharacterized protein</fullName>
    </submittedName>
</protein>
<gene>
    <name evidence="1" type="ORF">MAR_038509</name>
</gene>
<name>A0ABY7FS48_MYAAR</name>
<accession>A0ABY7FS48</accession>
<dbReference type="Proteomes" id="UP001164746">
    <property type="component" value="Chromosome 13"/>
</dbReference>
<dbReference type="EMBL" id="CP111024">
    <property type="protein sequence ID" value="WAR24840.1"/>
    <property type="molecule type" value="Genomic_DNA"/>
</dbReference>
<sequence length="133" mass="15402">MYYKCKTCDQIINTKVHKKVFAKNNIVKHVKIFSMTITYVSYSRLMSGENSKSQQKKERVTYIYFDFACTHKSRQCTNCSMTWCGTFQHRPNLCAVHKICTTCMEFPVTTVSTCEACGKNERVCQGTKTTENF</sequence>
<evidence type="ECO:0000313" key="2">
    <source>
        <dbReference type="Proteomes" id="UP001164746"/>
    </source>
</evidence>
<evidence type="ECO:0000313" key="1">
    <source>
        <dbReference type="EMBL" id="WAR24840.1"/>
    </source>
</evidence>
<keyword evidence="2" id="KW-1185">Reference proteome</keyword>
<reference evidence="1" key="1">
    <citation type="submission" date="2022-11" db="EMBL/GenBank/DDBJ databases">
        <title>Centuries of genome instability and evolution in soft-shell clam transmissible cancer (bioRxiv).</title>
        <authorList>
            <person name="Hart S.F.M."/>
            <person name="Yonemitsu M.A."/>
            <person name="Giersch R.M."/>
            <person name="Beal B.F."/>
            <person name="Arriagada G."/>
            <person name="Davis B.W."/>
            <person name="Ostrander E.A."/>
            <person name="Goff S.P."/>
            <person name="Metzger M.J."/>
        </authorList>
    </citation>
    <scope>NUCLEOTIDE SEQUENCE</scope>
    <source>
        <strain evidence="1">MELC-2E11</strain>
        <tissue evidence="1">Siphon/mantle</tissue>
    </source>
</reference>